<protein>
    <recommendedName>
        <fullName evidence="1">Phage tail assembly chaperone-like domain-containing protein</fullName>
    </recommendedName>
</protein>
<dbReference type="Proteomes" id="UP000318943">
    <property type="component" value="Unassembled WGS sequence"/>
</dbReference>
<evidence type="ECO:0000313" key="2">
    <source>
        <dbReference type="EMBL" id="TSP13965.1"/>
    </source>
</evidence>
<feature type="domain" description="Phage tail assembly chaperone-like" evidence="1">
    <location>
        <begin position="75"/>
        <end position="134"/>
    </location>
</feature>
<evidence type="ECO:0000259" key="1">
    <source>
        <dbReference type="Pfam" id="PF16778"/>
    </source>
</evidence>
<comment type="caution">
    <text evidence="2">The sequence shown here is derived from an EMBL/GenBank/DDBJ whole genome shotgun (WGS) entry which is preliminary data.</text>
</comment>
<gene>
    <name evidence="2" type="ORF">FGG12_05700</name>
</gene>
<keyword evidence="3" id="KW-1185">Reference proteome</keyword>
<accession>A0ABY3ESL5</accession>
<name>A0ABY3ESL5_9BURK</name>
<sequence>MGKHILSLDRSGTVVGITHVPQGFENRLEAVVVPIEGDRLVVESEAGVEIGMKRDADGKWVLAAATKLKQETDKAAEVRRKRDSLLSYADKMVNRASDNADAALETAWRRYRKQLRDLPLQPAFPVAVDWPTQP</sequence>
<evidence type="ECO:0000313" key="3">
    <source>
        <dbReference type="Proteomes" id="UP000318943"/>
    </source>
</evidence>
<organism evidence="2 3">
    <name type="scientific">Cupriavidus campinensis</name>
    <dbReference type="NCBI Taxonomy" id="151783"/>
    <lineage>
        <taxon>Bacteria</taxon>
        <taxon>Pseudomonadati</taxon>
        <taxon>Pseudomonadota</taxon>
        <taxon>Betaproteobacteria</taxon>
        <taxon>Burkholderiales</taxon>
        <taxon>Burkholderiaceae</taxon>
        <taxon>Cupriavidus</taxon>
    </lineage>
</organism>
<reference evidence="2 3" key="1">
    <citation type="submission" date="2019-05" db="EMBL/GenBank/DDBJ databases">
        <title>Whole genome sequence analysis of Cupriavidus campinensis S14E4C strain.</title>
        <authorList>
            <person name="Abbaszade G."/>
            <person name="Szabo A."/>
            <person name="Toumi M."/>
            <person name="Toth E."/>
        </authorList>
    </citation>
    <scope>NUCLEOTIDE SEQUENCE [LARGE SCALE GENOMIC DNA]</scope>
    <source>
        <strain evidence="2 3">S14E4C</strain>
    </source>
</reference>
<proteinExistence type="predicted"/>
<dbReference type="Pfam" id="PF16778">
    <property type="entry name" value="Phage_tail_APC"/>
    <property type="match status" value="1"/>
</dbReference>
<dbReference type="Gene3D" id="6.10.140.1310">
    <property type="match status" value="1"/>
</dbReference>
<dbReference type="EMBL" id="VCIZ01000002">
    <property type="protein sequence ID" value="TSP13965.1"/>
    <property type="molecule type" value="Genomic_DNA"/>
</dbReference>
<dbReference type="RefSeq" id="WP_144196658.1">
    <property type="nucleotide sequence ID" value="NZ_VCIZ01000002.1"/>
</dbReference>
<dbReference type="InterPro" id="IPR031893">
    <property type="entry name" value="Phage_tail_APC"/>
</dbReference>